<dbReference type="EMBL" id="JBHUEM010000055">
    <property type="protein sequence ID" value="MFD1739454.1"/>
    <property type="molecule type" value="Genomic_DNA"/>
</dbReference>
<reference evidence="2" key="1">
    <citation type="journal article" date="2019" name="Int. J. Syst. Evol. Microbiol.">
        <title>The Global Catalogue of Microorganisms (GCM) 10K type strain sequencing project: providing services to taxonomists for standard genome sequencing and annotation.</title>
        <authorList>
            <consortium name="The Broad Institute Genomics Platform"/>
            <consortium name="The Broad Institute Genome Sequencing Center for Infectious Disease"/>
            <person name="Wu L."/>
            <person name="Ma J."/>
        </authorList>
    </citation>
    <scope>NUCLEOTIDE SEQUENCE [LARGE SCALE GENOMIC DNA]</scope>
    <source>
        <strain evidence="2">CCUG 49339</strain>
    </source>
</reference>
<dbReference type="Proteomes" id="UP001597214">
    <property type="component" value="Unassembled WGS sequence"/>
</dbReference>
<gene>
    <name evidence="1" type="ORF">ACFSCX_23515</name>
</gene>
<protein>
    <submittedName>
        <fullName evidence="1">Uncharacterized protein</fullName>
    </submittedName>
</protein>
<keyword evidence="2" id="KW-1185">Reference proteome</keyword>
<organism evidence="1 2">
    <name type="scientific">Bacillus salitolerans</name>
    <dbReference type="NCBI Taxonomy" id="1437434"/>
    <lineage>
        <taxon>Bacteria</taxon>
        <taxon>Bacillati</taxon>
        <taxon>Bacillota</taxon>
        <taxon>Bacilli</taxon>
        <taxon>Bacillales</taxon>
        <taxon>Bacillaceae</taxon>
        <taxon>Bacillus</taxon>
    </lineage>
</organism>
<comment type="caution">
    <text evidence="1">The sequence shown here is derived from an EMBL/GenBank/DDBJ whole genome shotgun (WGS) entry which is preliminary data.</text>
</comment>
<accession>A0ABW4LX70</accession>
<sequence>MGKRKLKALLGGTILLFVSSLIVLMLVFESGCVETRNECSSGRNGMVIERLINWVPLAP</sequence>
<proteinExistence type="predicted"/>
<dbReference type="RefSeq" id="WP_377930696.1">
    <property type="nucleotide sequence ID" value="NZ_JBHUEM010000055.1"/>
</dbReference>
<evidence type="ECO:0000313" key="2">
    <source>
        <dbReference type="Proteomes" id="UP001597214"/>
    </source>
</evidence>
<name>A0ABW4LX70_9BACI</name>
<evidence type="ECO:0000313" key="1">
    <source>
        <dbReference type="EMBL" id="MFD1739454.1"/>
    </source>
</evidence>